<evidence type="ECO:0000313" key="13">
    <source>
        <dbReference type="Proteomes" id="UP000075304"/>
    </source>
</evidence>
<protein>
    <recommendedName>
        <fullName evidence="2">Copper chaperone CopZ</fullName>
    </recommendedName>
</protein>
<dbReference type="PANTHER" id="PTHR46594:SF4">
    <property type="entry name" value="P-TYPE CATION-TRANSPORTING ATPASE"/>
    <property type="match status" value="1"/>
</dbReference>
<evidence type="ECO:0000313" key="12">
    <source>
        <dbReference type="Proteomes" id="UP000075288"/>
    </source>
</evidence>
<reference evidence="8" key="2">
    <citation type="submission" date="2016-01" db="EMBL/GenBank/DDBJ databases">
        <authorList>
            <person name="Oliw E.H."/>
        </authorList>
    </citation>
    <scope>NUCLEOTIDE SEQUENCE [LARGE SCALE GENOMIC DNA]</scope>
    <source>
        <strain evidence="8">GED7749B</strain>
    </source>
</reference>
<evidence type="ECO:0000259" key="7">
    <source>
        <dbReference type="PROSITE" id="PS50846"/>
    </source>
</evidence>
<evidence type="ECO:0000256" key="5">
    <source>
        <dbReference type="ARBA" id="ARBA00023008"/>
    </source>
</evidence>
<dbReference type="RefSeq" id="WP_013860051.1">
    <property type="nucleotide sequence ID" value="NZ_CABJCT010000036.1"/>
</dbReference>
<dbReference type="PROSITE" id="PS50846">
    <property type="entry name" value="HMA_2"/>
    <property type="match status" value="1"/>
</dbReference>
<keyword evidence="4" id="KW-0479">Metal-binding</keyword>
<feature type="domain" description="HMA" evidence="7">
    <location>
        <begin position="2"/>
        <end position="68"/>
    </location>
</feature>
<dbReference type="PANTHER" id="PTHR46594">
    <property type="entry name" value="P-TYPE CATION-TRANSPORTING ATPASE"/>
    <property type="match status" value="1"/>
</dbReference>
<dbReference type="InterPro" id="IPR036163">
    <property type="entry name" value="HMA_dom_sf"/>
</dbReference>
<dbReference type="InterPro" id="IPR006121">
    <property type="entry name" value="HMA_dom"/>
</dbReference>
<dbReference type="InterPro" id="IPR049740">
    <property type="entry name" value="CopZ"/>
</dbReference>
<evidence type="ECO:0000313" key="10">
    <source>
        <dbReference type="EMBL" id="KYC66722.1"/>
    </source>
</evidence>
<evidence type="ECO:0000256" key="2">
    <source>
        <dbReference type="ARBA" id="ARBA00015313"/>
    </source>
</evidence>
<dbReference type="Proteomes" id="UP000075288">
    <property type="component" value="Unassembled WGS sequence"/>
</dbReference>
<evidence type="ECO:0000313" key="8">
    <source>
        <dbReference type="EMBL" id="KWZ76397.1"/>
    </source>
</evidence>
<comment type="subcellular location">
    <subcellularLocation>
        <location evidence="1">Cytoplasm</location>
    </subcellularLocation>
</comment>
<dbReference type="PATRIC" id="fig|1398.22.peg.3840"/>
<dbReference type="GO" id="GO:0005507">
    <property type="term" value="F:copper ion binding"/>
    <property type="evidence" value="ECO:0007669"/>
    <property type="project" value="InterPro"/>
</dbReference>
<dbReference type="AlphaFoldDB" id="A0A133KA48"/>
<dbReference type="GO" id="GO:0006825">
    <property type="term" value="P:copper ion transport"/>
    <property type="evidence" value="ECO:0007669"/>
    <property type="project" value="InterPro"/>
</dbReference>
<reference evidence="12 13" key="1">
    <citation type="submission" date="2016-01" db="EMBL/GenBank/DDBJ databases">
        <title>Genome Sequences of Twelve Sporeforming Bacillus Species Isolated from Foods.</title>
        <authorList>
            <person name="Berendsen E.M."/>
            <person name="Wells-Bennik M.H."/>
            <person name="Krawcyk A.O."/>
            <person name="De Jong A."/>
            <person name="Holsappel S."/>
            <person name="Eijlander R.T."/>
            <person name="Kuipers O.P."/>
        </authorList>
    </citation>
    <scope>NUCLEOTIDE SEQUENCE [LARGE SCALE GENOMIC DNA]</scope>
    <source>
        <strain evidence="9 12">B4098</strain>
        <strain evidence="10 13">B4099</strain>
    </source>
</reference>
<dbReference type="PRINTS" id="PR00944">
    <property type="entry name" value="CUEXPORT"/>
</dbReference>
<keyword evidence="6" id="KW-0143">Chaperone</keyword>
<dbReference type="OMA" id="NHCVKAV"/>
<reference evidence="11" key="3">
    <citation type="submission" date="2016-01" db="EMBL/GenBank/DDBJ databases">
        <authorList>
            <person name="Mitreva M."/>
            <person name="Pepin K.H."/>
            <person name="Mihindukulasuriya K.A."/>
            <person name="Fulton R."/>
            <person name="Fronick C."/>
            <person name="O'Laughlin M."/>
            <person name="Miner T."/>
            <person name="Herter B."/>
            <person name="Rosa B.A."/>
            <person name="Cordes M."/>
            <person name="Tomlinson C."/>
            <person name="Wollam A."/>
            <person name="Palsikar V.B."/>
            <person name="Mardis E.R."/>
            <person name="Wilson R.K."/>
        </authorList>
    </citation>
    <scope>NUCLEOTIDE SEQUENCE [LARGE SCALE GENOMIC DNA]</scope>
    <source>
        <strain evidence="11">GED7749B</strain>
    </source>
</reference>
<evidence type="ECO:0000313" key="9">
    <source>
        <dbReference type="EMBL" id="KYC58845.1"/>
    </source>
</evidence>
<evidence type="ECO:0000256" key="4">
    <source>
        <dbReference type="ARBA" id="ARBA00022723"/>
    </source>
</evidence>
<dbReference type="Proteomes" id="UP000070376">
    <property type="component" value="Unassembled WGS sequence"/>
</dbReference>
<dbReference type="GeneID" id="93259097"/>
<evidence type="ECO:0000313" key="11">
    <source>
        <dbReference type="Proteomes" id="UP000070376"/>
    </source>
</evidence>
<gene>
    <name evidence="9" type="ORF">B4098_2363</name>
    <name evidence="10" type="ORF">B4099_2463</name>
    <name evidence="8" type="ORF">HMPREF3213_03837</name>
</gene>
<dbReference type="NCBIfam" id="NF033795">
    <property type="entry name" value="chaper_CopZ_Bs"/>
    <property type="match status" value="1"/>
</dbReference>
<dbReference type="SUPFAM" id="SSF55008">
    <property type="entry name" value="HMA, heavy metal-associated domain"/>
    <property type="match status" value="1"/>
</dbReference>
<dbReference type="EMBL" id="LQYG01000118">
    <property type="protein sequence ID" value="KYC58845.1"/>
    <property type="molecule type" value="Genomic_DNA"/>
</dbReference>
<dbReference type="Gene3D" id="3.30.70.100">
    <property type="match status" value="1"/>
</dbReference>
<dbReference type="InterPro" id="IPR006122">
    <property type="entry name" value="HMA_Cu_ion-bd"/>
</dbReference>
<dbReference type="CDD" id="cd00371">
    <property type="entry name" value="HMA"/>
    <property type="match status" value="1"/>
</dbReference>
<dbReference type="InterPro" id="IPR017969">
    <property type="entry name" value="Heavy-metal-associated_CS"/>
</dbReference>
<dbReference type="Proteomes" id="UP000075304">
    <property type="component" value="Unassembled WGS sequence"/>
</dbReference>
<sequence length="68" mass="7346">MEKVTLNVQGMSCEHCVKAVKGSVGELSGVKNVDVHLAEGKVDVEFDPNEVTLDKVKEAIEDQGYEVA</sequence>
<dbReference type="InterPro" id="IPR000428">
    <property type="entry name" value="Cu-bd"/>
</dbReference>
<name>A0A133KA48_HEYCO</name>
<dbReference type="FunFam" id="3.30.70.100:FF:000043">
    <property type="entry name" value="Copper-transporting ATPase 2"/>
    <property type="match status" value="1"/>
</dbReference>
<keyword evidence="5" id="KW-0186">Copper</keyword>
<keyword evidence="3" id="KW-0963">Cytoplasm</keyword>
<dbReference type="EMBL" id="LRPN01000205">
    <property type="protein sequence ID" value="KWZ76397.1"/>
    <property type="molecule type" value="Genomic_DNA"/>
</dbReference>
<organism evidence="8 11">
    <name type="scientific">Heyndrickxia coagulans</name>
    <name type="common">Weizmannia coagulans</name>
    <dbReference type="NCBI Taxonomy" id="1398"/>
    <lineage>
        <taxon>Bacteria</taxon>
        <taxon>Bacillati</taxon>
        <taxon>Bacillota</taxon>
        <taxon>Bacilli</taxon>
        <taxon>Bacillales</taxon>
        <taxon>Bacillaceae</taxon>
        <taxon>Heyndrickxia</taxon>
    </lineage>
</organism>
<evidence type="ECO:0000256" key="6">
    <source>
        <dbReference type="ARBA" id="ARBA00023186"/>
    </source>
</evidence>
<dbReference type="NCBIfam" id="TIGR00003">
    <property type="entry name" value="copper ion binding protein"/>
    <property type="match status" value="1"/>
</dbReference>
<proteinExistence type="predicted"/>
<comment type="caution">
    <text evidence="8">The sequence shown here is derived from an EMBL/GenBank/DDBJ whole genome shotgun (WGS) entry which is preliminary data.</text>
</comment>
<dbReference type="Pfam" id="PF00403">
    <property type="entry name" value="HMA"/>
    <property type="match status" value="1"/>
</dbReference>
<evidence type="ECO:0000256" key="1">
    <source>
        <dbReference type="ARBA" id="ARBA00004496"/>
    </source>
</evidence>
<dbReference type="PROSITE" id="PS01047">
    <property type="entry name" value="HMA_1"/>
    <property type="match status" value="1"/>
</dbReference>
<evidence type="ECO:0000256" key="3">
    <source>
        <dbReference type="ARBA" id="ARBA00022490"/>
    </source>
</evidence>
<accession>A0A133KA48</accession>
<dbReference type="EMBL" id="LQYI01000077">
    <property type="protein sequence ID" value="KYC66722.1"/>
    <property type="molecule type" value="Genomic_DNA"/>
</dbReference>
<dbReference type="GO" id="GO:0005737">
    <property type="term" value="C:cytoplasm"/>
    <property type="evidence" value="ECO:0007669"/>
    <property type="project" value="UniProtKB-SubCell"/>
</dbReference>